<sequence length="108" mass="12021">MKLILPVLLFSAAHASAQLPVSTARPDSIPGIPFSGTMPIARPGNSFYRDHRDPNNVVRATLDNMPVKVPDSSEHFFMQQVYPPSWQRIEPNRQRPGLPPIVPGKPEK</sequence>
<protein>
    <submittedName>
        <fullName evidence="3">Uncharacterized protein</fullName>
    </submittedName>
</protein>
<feature type="compositionally biased region" description="Pro residues" evidence="1">
    <location>
        <begin position="97"/>
        <end position="108"/>
    </location>
</feature>
<proteinExistence type="predicted"/>
<dbReference type="Proteomes" id="UP000477386">
    <property type="component" value="Unassembled WGS sequence"/>
</dbReference>
<reference evidence="3 4" key="1">
    <citation type="submission" date="2020-02" db="EMBL/GenBank/DDBJ databases">
        <title>Draft genome sequence of two Spirosoma agri KCTC 52727 and Spirosoma terrae KCTC 52035.</title>
        <authorList>
            <person name="Rojas J."/>
            <person name="Ambika Manirajan B."/>
            <person name="Ratering S."/>
            <person name="Suarez C."/>
            <person name="Schnell S."/>
        </authorList>
    </citation>
    <scope>NUCLEOTIDE SEQUENCE [LARGE SCALE GENOMIC DNA]</scope>
    <source>
        <strain evidence="3 4">KCTC 52727</strain>
    </source>
</reference>
<feature type="chain" id="PRO_5026737611" evidence="2">
    <location>
        <begin position="18"/>
        <end position="108"/>
    </location>
</feature>
<gene>
    <name evidence="3" type="ORF">GK091_12085</name>
</gene>
<evidence type="ECO:0000256" key="1">
    <source>
        <dbReference type="SAM" id="MobiDB-lite"/>
    </source>
</evidence>
<accession>A0A6M0IHH2</accession>
<name>A0A6M0IHH2_9BACT</name>
<comment type="caution">
    <text evidence="3">The sequence shown here is derived from an EMBL/GenBank/DDBJ whole genome shotgun (WGS) entry which is preliminary data.</text>
</comment>
<organism evidence="3 4">
    <name type="scientific">Spirosoma agri</name>
    <dbReference type="NCBI Taxonomy" id="1987381"/>
    <lineage>
        <taxon>Bacteria</taxon>
        <taxon>Pseudomonadati</taxon>
        <taxon>Bacteroidota</taxon>
        <taxon>Cytophagia</taxon>
        <taxon>Cytophagales</taxon>
        <taxon>Cytophagaceae</taxon>
        <taxon>Spirosoma</taxon>
    </lineage>
</organism>
<evidence type="ECO:0000313" key="3">
    <source>
        <dbReference type="EMBL" id="NEU67624.1"/>
    </source>
</evidence>
<dbReference type="RefSeq" id="WP_164037958.1">
    <property type="nucleotide sequence ID" value="NZ_JAAGNZ010000001.1"/>
</dbReference>
<evidence type="ECO:0000313" key="4">
    <source>
        <dbReference type="Proteomes" id="UP000477386"/>
    </source>
</evidence>
<dbReference type="AlphaFoldDB" id="A0A6M0IHH2"/>
<keyword evidence="4" id="KW-1185">Reference proteome</keyword>
<feature type="signal peptide" evidence="2">
    <location>
        <begin position="1"/>
        <end position="17"/>
    </location>
</feature>
<dbReference type="EMBL" id="JAAGNZ010000001">
    <property type="protein sequence ID" value="NEU67624.1"/>
    <property type="molecule type" value="Genomic_DNA"/>
</dbReference>
<keyword evidence="2" id="KW-0732">Signal</keyword>
<evidence type="ECO:0000256" key="2">
    <source>
        <dbReference type="SAM" id="SignalP"/>
    </source>
</evidence>
<feature type="region of interest" description="Disordered" evidence="1">
    <location>
        <begin position="87"/>
        <end position="108"/>
    </location>
</feature>